<reference evidence="2 3" key="1">
    <citation type="submission" date="2015-07" db="EMBL/GenBank/DDBJ databases">
        <title>Genome analysis of myxobacterium Chondromyces crocatus Cm c5 reveals a high potential for natural compound synthesis and the genetic basis for the loss of fruiting body formation.</title>
        <authorList>
            <person name="Zaburannyi N."/>
            <person name="Bunk B."/>
            <person name="Maier J."/>
            <person name="Overmann J."/>
            <person name="Mueller R."/>
        </authorList>
    </citation>
    <scope>NUCLEOTIDE SEQUENCE [LARGE SCALE GENOMIC DNA]</scope>
    <source>
        <strain evidence="2 3">Cm c5</strain>
    </source>
</reference>
<sequence>MGKAEQPKATGTPASGAPAERTSTAITGGASPATTPTTTAPLTPMTDEKAAPKDLLFVHSPSDDGQGLRVIRKREDRLELGEIRALQEGRPVHGEVVRLRQRDEHERLFDVEVMVDAPGTQGRSGPAQVATDAYRSNWDAIFGRPGHGGSSAPN</sequence>
<dbReference type="KEGG" id="ccro:CMC5_057630"/>
<dbReference type="EMBL" id="CP012159">
    <property type="protein sequence ID" value="AKT41556.1"/>
    <property type="molecule type" value="Genomic_DNA"/>
</dbReference>
<evidence type="ECO:0000313" key="3">
    <source>
        <dbReference type="Proteomes" id="UP000067626"/>
    </source>
</evidence>
<dbReference type="Proteomes" id="UP000067626">
    <property type="component" value="Chromosome"/>
</dbReference>
<evidence type="ECO:0000313" key="2">
    <source>
        <dbReference type="EMBL" id="AKT41556.1"/>
    </source>
</evidence>
<feature type="region of interest" description="Disordered" evidence="1">
    <location>
        <begin position="1"/>
        <end position="67"/>
    </location>
</feature>
<organism evidence="2 3">
    <name type="scientific">Chondromyces crocatus</name>
    <dbReference type="NCBI Taxonomy" id="52"/>
    <lineage>
        <taxon>Bacteria</taxon>
        <taxon>Pseudomonadati</taxon>
        <taxon>Myxococcota</taxon>
        <taxon>Polyangia</taxon>
        <taxon>Polyangiales</taxon>
        <taxon>Polyangiaceae</taxon>
        <taxon>Chondromyces</taxon>
    </lineage>
</organism>
<accession>A0A0K1EL83</accession>
<protein>
    <submittedName>
        <fullName evidence="2">Uncharacterized protein</fullName>
    </submittedName>
</protein>
<keyword evidence="3" id="KW-1185">Reference proteome</keyword>
<dbReference type="STRING" id="52.CMC5_057630"/>
<feature type="compositionally biased region" description="Low complexity" evidence="1">
    <location>
        <begin position="22"/>
        <end position="45"/>
    </location>
</feature>
<evidence type="ECO:0000256" key="1">
    <source>
        <dbReference type="SAM" id="MobiDB-lite"/>
    </source>
</evidence>
<gene>
    <name evidence="2" type="ORF">CMC5_057630</name>
</gene>
<name>A0A0K1EL83_CHOCO</name>
<dbReference type="AlphaFoldDB" id="A0A0K1EL83"/>
<proteinExistence type="predicted"/>